<evidence type="ECO:0000313" key="3">
    <source>
        <dbReference type="EMBL" id="MFC5895989.1"/>
    </source>
</evidence>
<feature type="transmembrane region" description="Helical" evidence="2">
    <location>
        <begin position="123"/>
        <end position="144"/>
    </location>
</feature>
<evidence type="ECO:0000256" key="2">
    <source>
        <dbReference type="SAM" id="Phobius"/>
    </source>
</evidence>
<accession>A0ABW1FSB1</accession>
<comment type="caution">
    <text evidence="3">The sequence shown here is derived from an EMBL/GenBank/DDBJ whole genome shotgun (WGS) entry which is preliminary data.</text>
</comment>
<keyword evidence="2" id="KW-1133">Transmembrane helix</keyword>
<feature type="region of interest" description="Disordered" evidence="1">
    <location>
        <begin position="1"/>
        <end position="41"/>
    </location>
</feature>
<name>A0ABW1FSB1_9ACTN</name>
<protein>
    <submittedName>
        <fullName evidence="3">VC0807 family protein</fullName>
    </submittedName>
</protein>
<reference evidence="4" key="1">
    <citation type="journal article" date="2019" name="Int. J. Syst. Evol. Microbiol.">
        <title>The Global Catalogue of Microorganisms (GCM) 10K type strain sequencing project: providing services to taxonomists for standard genome sequencing and annotation.</title>
        <authorList>
            <consortium name="The Broad Institute Genomics Platform"/>
            <consortium name="The Broad Institute Genome Sequencing Center for Infectious Disease"/>
            <person name="Wu L."/>
            <person name="Ma J."/>
        </authorList>
    </citation>
    <scope>NUCLEOTIDE SEQUENCE [LARGE SCALE GENOMIC DNA]</scope>
    <source>
        <strain evidence="4">CGMCC 1.15809</strain>
    </source>
</reference>
<feature type="transmembrane region" description="Helical" evidence="2">
    <location>
        <begin position="178"/>
        <end position="203"/>
    </location>
</feature>
<proteinExistence type="predicted"/>
<dbReference type="NCBIfam" id="NF041646">
    <property type="entry name" value="VC0807_fam"/>
    <property type="match status" value="1"/>
</dbReference>
<feature type="compositionally biased region" description="Low complexity" evidence="1">
    <location>
        <begin position="1"/>
        <end position="21"/>
    </location>
</feature>
<feature type="transmembrane region" description="Helical" evidence="2">
    <location>
        <begin position="98"/>
        <end position="117"/>
    </location>
</feature>
<feature type="transmembrane region" description="Helical" evidence="2">
    <location>
        <begin position="45"/>
        <end position="64"/>
    </location>
</feature>
<dbReference type="Proteomes" id="UP001596241">
    <property type="component" value="Unassembled WGS sequence"/>
</dbReference>
<dbReference type="EMBL" id="JBHSPW010000012">
    <property type="protein sequence ID" value="MFC5895989.1"/>
    <property type="molecule type" value="Genomic_DNA"/>
</dbReference>
<keyword evidence="4" id="KW-1185">Reference proteome</keyword>
<feature type="transmembrane region" description="Helical" evidence="2">
    <location>
        <begin position="215"/>
        <end position="236"/>
    </location>
</feature>
<evidence type="ECO:0000313" key="4">
    <source>
        <dbReference type="Proteomes" id="UP001596241"/>
    </source>
</evidence>
<organism evidence="3 4">
    <name type="scientific">Streptomyces ramulosus</name>
    <dbReference type="NCBI Taxonomy" id="47762"/>
    <lineage>
        <taxon>Bacteria</taxon>
        <taxon>Bacillati</taxon>
        <taxon>Actinomycetota</taxon>
        <taxon>Actinomycetes</taxon>
        <taxon>Kitasatosporales</taxon>
        <taxon>Streptomycetaceae</taxon>
        <taxon>Streptomyces</taxon>
    </lineage>
</organism>
<dbReference type="RefSeq" id="WP_345089517.1">
    <property type="nucleotide sequence ID" value="NZ_BAAAWG010000015.1"/>
</dbReference>
<evidence type="ECO:0000256" key="1">
    <source>
        <dbReference type="SAM" id="MobiDB-lite"/>
    </source>
</evidence>
<feature type="transmembrane region" description="Helical" evidence="2">
    <location>
        <begin position="70"/>
        <end position="91"/>
    </location>
</feature>
<keyword evidence="2" id="KW-0812">Transmembrane</keyword>
<gene>
    <name evidence="3" type="ORF">ACFP3M_24660</name>
</gene>
<sequence length="258" mass="27201">MTGRPSGRPSGRASGRAPGSGDVSGAGGAPEARRTSLPRPRAGGALSRTLLVHAGLPLALFYGLRWLGASPFAALLAGAVIPVAGAVRGLVAERRVGGLPLFLLGTMGLTVAMSFVTGSPRLLLIRNGWGMAALGGWMLGTLLFRRPFLYEALRLVVDEERQRTLAESWERHPAFRRMLWLCSALWGVACLLDSALRVALAMTLPIDVVPALDDALLAVTLVTLFAVQRLFGRAYLRRHGLRRSGVAVVPLAAPGGAG</sequence>
<keyword evidence="2" id="KW-0472">Membrane</keyword>